<dbReference type="SUPFAM" id="SSF46689">
    <property type="entry name" value="Homeodomain-like"/>
    <property type="match status" value="2"/>
</dbReference>
<dbReference type="GO" id="GO:0043565">
    <property type="term" value="F:sequence-specific DNA binding"/>
    <property type="evidence" value="ECO:0007669"/>
    <property type="project" value="InterPro"/>
</dbReference>
<sequence length="520" mass="59789">MKPIRVLILDDEILAIEHIRSLVPWEELGFEISCVATHPLKALSLVEQFRPQLIIVDIKMPVMDGLEFCKRVLATAAEHHKPQIVLLSSYKEFDYAKEAIQLGLSNYWIKHELQTDYLTRELTLLKEVIEGDLQKQAASRRSLLGELLSGRPVTQEQWQSVAEAYSESDFFQLVLVQQDRPFPLLTAMSNIGSPIPPAFEPVQVELEDESLLASIPIRKSQFAFLFIAPGIRSEHKLWDRAHENAMLARRTVEDQAGGTASVVVSHDISDWRSIPSHFHEANVWLSCSVFYGPRFLYRLQDRQNYKPIRFIADQAMKVITEKMKTFQFEEIPSLLSSLFSEALAAKDLIGFTDMCKQLVSLLEQSRETLNLPSLEQLWMRNEIDASLWTSLDGIQDWFIAEYRFLSKSSVSFGTYSRKVIQALEYIRKNFSEDVGAQEIADHIGISRDHLRHLFKEETGQTVLDALTAVRIDQSKAMLEEGKYKIYEIAELVGYRNSQYFSQVFRKSTGMTPLEYVERKR</sequence>
<dbReference type="InterPro" id="IPR020449">
    <property type="entry name" value="Tscrpt_reg_AraC-type_HTH"/>
</dbReference>
<evidence type="ECO:0000259" key="6">
    <source>
        <dbReference type="PROSITE" id="PS50110"/>
    </source>
</evidence>
<keyword evidence="2" id="KW-0238">DNA-binding</keyword>
<feature type="domain" description="Response regulatory" evidence="6">
    <location>
        <begin position="5"/>
        <end position="125"/>
    </location>
</feature>
<keyword evidence="1" id="KW-0805">Transcription regulation</keyword>
<dbReference type="PRINTS" id="PR00032">
    <property type="entry name" value="HTHARAC"/>
</dbReference>
<dbReference type="EMBL" id="CP051680">
    <property type="protein sequence ID" value="QJD84116.1"/>
    <property type="molecule type" value="Genomic_DNA"/>
</dbReference>
<evidence type="ECO:0000313" key="7">
    <source>
        <dbReference type="EMBL" id="QJD84116.1"/>
    </source>
</evidence>
<dbReference type="InterPro" id="IPR001789">
    <property type="entry name" value="Sig_transdc_resp-reg_receiver"/>
</dbReference>
<dbReference type="InterPro" id="IPR009057">
    <property type="entry name" value="Homeodomain-like_sf"/>
</dbReference>
<reference evidence="7 8" key="1">
    <citation type="submission" date="2020-04" db="EMBL/GenBank/DDBJ databases">
        <title>Genome sequencing of novel species.</title>
        <authorList>
            <person name="Heo J."/>
            <person name="Kim S.-J."/>
            <person name="Kim J.-S."/>
            <person name="Hong S.-B."/>
            <person name="Kwon S.-W."/>
        </authorList>
    </citation>
    <scope>NUCLEOTIDE SEQUENCE [LARGE SCALE GENOMIC DNA]</scope>
    <source>
        <strain evidence="7 8">MFER-1</strain>
    </source>
</reference>
<evidence type="ECO:0000313" key="8">
    <source>
        <dbReference type="Proteomes" id="UP000502248"/>
    </source>
</evidence>
<keyword evidence="8" id="KW-1185">Reference proteome</keyword>
<dbReference type="AlphaFoldDB" id="A0A7Z2VIY6"/>
<evidence type="ECO:0000256" key="3">
    <source>
        <dbReference type="ARBA" id="ARBA00023163"/>
    </source>
</evidence>
<evidence type="ECO:0000256" key="1">
    <source>
        <dbReference type="ARBA" id="ARBA00023015"/>
    </source>
</evidence>
<evidence type="ECO:0000256" key="2">
    <source>
        <dbReference type="ARBA" id="ARBA00023125"/>
    </source>
</evidence>
<dbReference type="InterPro" id="IPR011006">
    <property type="entry name" value="CheY-like_superfamily"/>
</dbReference>
<dbReference type="Proteomes" id="UP000502248">
    <property type="component" value="Chromosome"/>
</dbReference>
<dbReference type="PANTHER" id="PTHR43280:SF28">
    <property type="entry name" value="HTH-TYPE TRANSCRIPTIONAL ACTIVATOR RHAS"/>
    <property type="match status" value="1"/>
</dbReference>
<accession>A0A7Z2VIY6</accession>
<dbReference type="Pfam" id="PF12833">
    <property type="entry name" value="HTH_18"/>
    <property type="match status" value="1"/>
</dbReference>
<dbReference type="Gene3D" id="3.40.50.2300">
    <property type="match status" value="1"/>
</dbReference>
<name>A0A7Z2VIY6_9BACL</name>
<dbReference type="InterPro" id="IPR018060">
    <property type="entry name" value="HTH_AraC"/>
</dbReference>
<dbReference type="GO" id="GO:0003700">
    <property type="term" value="F:DNA-binding transcription factor activity"/>
    <property type="evidence" value="ECO:0007669"/>
    <property type="project" value="InterPro"/>
</dbReference>
<dbReference type="SUPFAM" id="SSF52172">
    <property type="entry name" value="CheY-like"/>
    <property type="match status" value="1"/>
</dbReference>
<keyword evidence="4" id="KW-0597">Phosphoprotein</keyword>
<feature type="modified residue" description="4-aspartylphosphate" evidence="4">
    <location>
        <position position="57"/>
    </location>
</feature>
<dbReference type="RefSeq" id="WP_169280401.1">
    <property type="nucleotide sequence ID" value="NZ_CP051680.1"/>
</dbReference>
<protein>
    <submittedName>
        <fullName evidence="7">Helix-turn-helix domain-containing protein</fullName>
    </submittedName>
</protein>
<evidence type="ECO:0000259" key="5">
    <source>
        <dbReference type="PROSITE" id="PS01124"/>
    </source>
</evidence>
<dbReference type="SMART" id="SM00342">
    <property type="entry name" value="HTH_ARAC"/>
    <property type="match status" value="1"/>
</dbReference>
<dbReference type="PROSITE" id="PS00041">
    <property type="entry name" value="HTH_ARAC_FAMILY_1"/>
    <property type="match status" value="1"/>
</dbReference>
<proteinExistence type="predicted"/>
<dbReference type="SMART" id="SM00448">
    <property type="entry name" value="REC"/>
    <property type="match status" value="1"/>
</dbReference>
<dbReference type="Pfam" id="PF00072">
    <property type="entry name" value="Response_reg"/>
    <property type="match status" value="1"/>
</dbReference>
<dbReference type="PROSITE" id="PS01124">
    <property type="entry name" value="HTH_ARAC_FAMILY_2"/>
    <property type="match status" value="1"/>
</dbReference>
<dbReference type="KEGG" id="cheb:HH215_13560"/>
<dbReference type="CDD" id="cd17536">
    <property type="entry name" value="REC_YesN-like"/>
    <property type="match status" value="1"/>
</dbReference>
<dbReference type="PANTHER" id="PTHR43280">
    <property type="entry name" value="ARAC-FAMILY TRANSCRIPTIONAL REGULATOR"/>
    <property type="match status" value="1"/>
</dbReference>
<gene>
    <name evidence="7" type="ORF">HH215_13560</name>
</gene>
<dbReference type="GO" id="GO:0000160">
    <property type="term" value="P:phosphorelay signal transduction system"/>
    <property type="evidence" value="ECO:0007669"/>
    <property type="project" value="InterPro"/>
</dbReference>
<dbReference type="Gene3D" id="1.10.10.60">
    <property type="entry name" value="Homeodomain-like"/>
    <property type="match status" value="2"/>
</dbReference>
<dbReference type="InterPro" id="IPR018062">
    <property type="entry name" value="HTH_AraC-typ_CS"/>
</dbReference>
<evidence type="ECO:0000256" key="4">
    <source>
        <dbReference type="PROSITE-ProRule" id="PRU00169"/>
    </source>
</evidence>
<feature type="domain" description="HTH araC/xylS-type" evidence="5">
    <location>
        <begin position="420"/>
        <end position="518"/>
    </location>
</feature>
<organism evidence="7 8">
    <name type="scientific">Cohnella herbarum</name>
    <dbReference type="NCBI Taxonomy" id="2728023"/>
    <lineage>
        <taxon>Bacteria</taxon>
        <taxon>Bacillati</taxon>
        <taxon>Bacillota</taxon>
        <taxon>Bacilli</taxon>
        <taxon>Bacillales</taxon>
        <taxon>Paenibacillaceae</taxon>
        <taxon>Cohnella</taxon>
    </lineage>
</organism>
<dbReference type="PROSITE" id="PS50110">
    <property type="entry name" value="RESPONSE_REGULATORY"/>
    <property type="match status" value="1"/>
</dbReference>
<keyword evidence="3" id="KW-0804">Transcription</keyword>